<dbReference type="AlphaFoldDB" id="A0A3M7MDF3"/>
<dbReference type="EMBL" id="KE747833">
    <property type="protein sequence ID" value="RMZ72419.1"/>
    <property type="molecule type" value="Genomic_DNA"/>
</dbReference>
<gene>
    <name evidence="1" type="ORF">GMOD_00007400</name>
</gene>
<evidence type="ECO:0000313" key="2">
    <source>
        <dbReference type="Proteomes" id="UP000265663"/>
    </source>
</evidence>
<protein>
    <submittedName>
        <fullName evidence="1">Uncharacterized protein</fullName>
    </submittedName>
</protein>
<reference evidence="1 2" key="1">
    <citation type="journal article" date="2014" name="PLoS ONE">
        <title>De novo Genome Assembly of the Fungal Plant Pathogen Pyrenophora semeniperda.</title>
        <authorList>
            <person name="Soliai M.M."/>
            <person name="Meyer S.E."/>
            <person name="Udall J.A."/>
            <person name="Elzinga D.E."/>
            <person name="Hermansen R.A."/>
            <person name="Bodily P.M."/>
            <person name="Hart A.A."/>
            <person name="Coleman C.E."/>
        </authorList>
    </citation>
    <scope>NUCLEOTIDE SEQUENCE [LARGE SCALE GENOMIC DNA]</scope>
    <source>
        <strain evidence="1 2">CCB06</strain>
        <tissue evidence="1">Mycelium</tissue>
    </source>
</reference>
<accession>A0A3M7MDF3</accession>
<dbReference type="OrthoDB" id="4505928at2759"/>
<dbReference type="Proteomes" id="UP000265663">
    <property type="component" value="Unassembled WGS sequence"/>
</dbReference>
<organism evidence="1 2">
    <name type="scientific">Pyrenophora seminiperda CCB06</name>
    <dbReference type="NCBI Taxonomy" id="1302712"/>
    <lineage>
        <taxon>Eukaryota</taxon>
        <taxon>Fungi</taxon>
        <taxon>Dikarya</taxon>
        <taxon>Ascomycota</taxon>
        <taxon>Pezizomycotina</taxon>
        <taxon>Dothideomycetes</taxon>
        <taxon>Pleosporomycetidae</taxon>
        <taxon>Pleosporales</taxon>
        <taxon>Pleosporineae</taxon>
        <taxon>Pleosporaceae</taxon>
        <taxon>Pyrenophora</taxon>
    </lineage>
</organism>
<name>A0A3M7MDF3_9PLEO</name>
<keyword evidence="2" id="KW-1185">Reference proteome</keyword>
<evidence type="ECO:0000313" key="1">
    <source>
        <dbReference type="EMBL" id="RMZ72419.1"/>
    </source>
</evidence>
<sequence length="117" mass="13344">MSTPPPASYPTAFYATSMSPSASDIKSEDAQYDYHFERPYNHPWLYTSDCNYTADPATYYASSSSVDAANIIRTMRSNAAPELEANMECRTYNQERYVNNTGVYDMVDRYTQKHATM</sequence>
<proteinExistence type="predicted"/>